<dbReference type="PROSITE" id="PS00893">
    <property type="entry name" value="NUDIX_BOX"/>
    <property type="match status" value="1"/>
</dbReference>
<feature type="domain" description="Nudix hydrolase" evidence="3">
    <location>
        <begin position="10"/>
        <end position="138"/>
    </location>
</feature>
<dbReference type="SUPFAM" id="SSF55811">
    <property type="entry name" value="Nudix"/>
    <property type="match status" value="1"/>
</dbReference>
<keyword evidence="2" id="KW-0378">Hydrolase</keyword>
<dbReference type="Proteomes" id="UP001501057">
    <property type="component" value="Unassembled WGS sequence"/>
</dbReference>
<evidence type="ECO:0000313" key="5">
    <source>
        <dbReference type="Proteomes" id="UP001501057"/>
    </source>
</evidence>
<protein>
    <submittedName>
        <fullName evidence="4">NUDIX domain-containing protein</fullName>
    </submittedName>
</protein>
<dbReference type="Gene3D" id="3.90.79.10">
    <property type="entry name" value="Nucleoside Triphosphate Pyrophosphohydrolase"/>
    <property type="match status" value="1"/>
</dbReference>
<dbReference type="PROSITE" id="PS51462">
    <property type="entry name" value="NUDIX"/>
    <property type="match status" value="1"/>
</dbReference>
<comment type="caution">
    <text evidence="4">The sequence shown here is derived from an EMBL/GenBank/DDBJ whole genome shotgun (WGS) entry which is preliminary data.</text>
</comment>
<dbReference type="PANTHER" id="PTHR43046:SF2">
    <property type="entry name" value="8-OXO-DGTP DIPHOSPHATASE-RELATED"/>
    <property type="match status" value="1"/>
</dbReference>
<proteinExistence type="predicted"/>
<evidence type="ECO:0000256" key="2">
    <source>
        <dbReference type="ARBA" id="ARBA00022801"/>
    </source>
</evidence>
<dbReference type="RefSeq" id="WP_344196948.1">
    <property type="nucleotide sequence ID" value="NZ_BAAAME010000002.1"/>
</dbReference>
<name>A0ABN2JFN3_9ACTN</name>
<comment type="cofactor">
    <cofactor evidence="1">
        <name>Mg(2+)</name>
        <dbReference type="ChEBI" id="CHEBI:18420"/>
    </cofactor>
</comment>
<dbReference type="CDD" id="cd04690">
    <property type="entry name" value="NUDIX_Hydrolase"/>
    <property type="match status" value="1"/>
</dbReference>
<reference evidence="4 5" key="1">
    <citation type="journal article" date="2019" name="Int. J. Syst. Evol. Microbiol.">
        <title>The Global Catalogue of Microorganisms (GCM) 10K type strain sequencing project: providing services to taxonomists for standard genome sequencing and annotation.</title>
        <authorList>
            <consortium name="The Broad Institute Genomics Platform"/>
            <consortium name="The Broad Institute Genome Sequencing Center for Infectious Disease"/>
            <person name="Wu L."/>
            <person name="Ma J."/>
        </authorList>
    </citation>
    <scope>NUCLEOTIDE SEQUENCE [LARGE SCALE GENOMIC DNA]</scope>
    <source>
        <strain evidence="4 5">JCM 13518</strain>
    </source>
</reference>
<accession>A0ABN2JFN3</accession>
<dbReference type="InterPro" id="IPR015797">
    <property type="entry name" value="NUDIX_hydrolase-like_dom_sf"/>
</dbReference>
<evidence type="ECO:0000313" key="4">
    <source>
        <dbReference type="EMBL" id="GAA1725444.1"/>
    </source>
</evidence>
<gene>
    <name evidence="4" type="ORF">GCM10009710_02780</name>
</gene>
<dbReference type="InterPro" id="IPR020084">
    <property type="entry name" value="NUDIX_hydrolase_CS"/>
</dbReference>
<keyword evidence="5" id="KW-1185">Reference proteome</keyword>
<evidence type="ECO:0000259" key="3">
    <source>
        <dbReference type="PROSITE" id="PS51462"/>
    </source>
</evidence>
<evidence type="ECO:0000256" key="1">
    <source>
        <dbReference type="ARBA" id="ARBA00001946"/>
    </source>
</evidence>
<dbReference type="InterPro" id="IPR000086">
    <property type="entry name" value="NUDIX_hydrolase_dom"/>
</dbReference>
<dbReference type="EMBL" id="BAAAME010000002">
    <property type="protein sequence ID" value="GAA1725444.1"/>
    <property type="molecule type" value="Genomic_DNA"/>
</dbReference>
<organism evidence="4 5">
    <name type="scientific">Aeromicrobium alkaliterrae</name>
    <dbReference type="NCBI Taxonomy" id="302168"/>
    <lineage>
        <taxon>Bacteria</taxon>
        <taxon>Bacillati</taxon>
        <taxon>Actinomycetota</taxon>
        <taxon>Actinomycetes</taxon>
        <taxon>Propionibacteriales</taxon>
        <taxon>Nocardioidaceae</taxon>
        <taxon>Aeromicrobium</taxon>
    </lineage>
</organism>
<dbReference type="PANTHER" id="PTHR43046">
    <property type="entry name" value="GDP-MANNOSE MANNOSYL HYDROLASE"/>
    <property type="match status" value="1"/>
</dbReference>
<sequence>MSAPGDTQPPVIEVVAATVVDPEGRTLLVRKRGTRAFMNPGGKPEAGESHVDALVRELAEEIGLLVEPSALQPLGTFRTEAANEPGHDLVAHAFLLELGSPDHRVAAEIEESRWVDPDAPGDLLLAPLAAEILLPWLVRSRR</sequence>
<dbReference type="Pfam" id="PF00293">
    <property type="entry name" value="NUDIX"/>
    <property type="match status" value="1"/>
</dbReference>